<feature type="transmembrane region" description="Helical" evidence="5">
    <location>
        <begin position="43"/>
        <end position="66"/>
    </location>
</feature>
<keyword evidence="2 5" id="KW-0812">Transmembrane</keyword>
<dbReference type="EMBL" id="CAFBMH010000214">
    <property type="protein sequence ID" value="CAB4939446.1"/>
    <property type="molecule type" value="Genomic_DNA"/>
</dbReference>
<keyword evidence="3 5" id="KW-1133">Transmembrane helix</keyword>
<evidence type="ECO:0000313" key="6">
    <source>
        <dbReference type="EMBL" id="CAB4764735.1"/>
    </source>
</evidence>
<dbReference type="EMBL" id="CAEZYR010000130">
    <property type="protein sequence ID" value="CAB4764735.1"/>
    <property type="molecule type" value="Genomic_DNA"/>
</dbReference>
<dbReference type="AlphaFoldDB" id="A0A6J7J8M5"/>
<evidence type="ECO:0000313" key="8">
    <source>
        <dbReference type="EMBL" id="CAB4939446.1"/>
    </source>
</evidence>
<dbReference type="GO" id="GO:0005384">
    <property type="term" value="F:manganese ion transmembrane transporter activity"/>
    <property type="evidence" value="ECO:0007669"/>
    <property type="project" value="InterPro"/>
</dbReference>
<evidence type="ECO:0000256" key="4">
    <source>
        <dbReference type="ARBA" id="ARBA00023136"/>
    </source>
</evidence>
<feature type="transmembrane region" description="Helical" evidence="5">
    <location>
        <begin position="173"/>
        <end position="196"/>
    </location>
</feature>
<proteinExistence type="predicted"/>
<evidence type="ECO:0000256" key="3">
    <source>
        <dbReference type="ARBA" id="ARBA00022989"/>
    </source>
</evidence>
<evidence type="ECO:0000313" key="7">
    <source>
        <dbReference type="EMBL" id="CAB4833622.1"/>
    </source>
</evidence>
<protein>
    <submittedName>
        <fullName evidence="8">Unannotated protein</fullName>
    </submittedName>
</protein>
<dbReference type="Pfam" id="PF01988">
    <property type="entry name" value="VIT1"/>
    <property type="match status" value="1"/>
</dbReference>
<dbReference type="EMBL" id="CAFABA010000079">
    <property type="protein sequence ID" value="CAB4833622.1"/>
    <property type="molecule type" value="Genomic_DNA"/>
</dbReference>
<dbReference type="GO" id="GO:0012505">
    <property type="term" value="C:endomembrane system"/>
    <property type="evidence" value="ECO:0007669"/>
    <property type="project" value="UniProtKB-SubCell"/>
</dbReference>
<comment type="subcellular location">
    <subcellularLocation>
        <location evidence="1">Endomembrane system</location>
        <topology evidence="1">Multi-pass membrane protein</topology>
    </subcellularLocation>
</comment>
<sequence length="230" mass="23691">MVHRHRDLQGGWARAAVFGVSDGLVSNVALILGVAGASSQTSLVRVAGISGLLAGAVSMAAGEYVSVKAQNELIEREVEIERKSILEKPEAETNELRAIYEARGLGPEHARRVAIAFMSDPDVALDVHAREELGLSPDSVASPWVASGSSFGAFAVGATAPLVPWFIGGGTAAILASLLIGLVAAALVGVLLAKFTERSPWRTGSRQVAVAAFSCGVTFLLGNVFGSGVG</sequence>
<name>A0A6J7J8M5_9ZZZZ</name>
<organism evidence="8">
    <name type="scientific">freshwater metagenome</name>
    <dbReference type="NCBI Taxonomy" id="449393"/>
    <lineage>
        <taxon>unclassified sequences</taxon>
        <taxon>metagenomes</taxon>
        <taxon>ecological metagenomes</taxon>
    </lineage>
</organism>
<accession>A0A6J7J8M5</accession>
<evidence type="ECO:0000256" key="5">
    <source>
        <dbReference type="SAM" id="Phobius"/>
    </source>
</evidence>
<reference evidence="8" key="1">
    <citation type="submission" date="2020-05" db="EMBL/GenBank/DDBJ databases">
        <authorList>
            <person name="Chiriac C."/>
            <person name="Salcher M."/>
            <person name="Ghai R."/>
            <person name="Kavagutti S V."/>
        </authorList>
    </citation>
    <scope>NUCLEOTIDE SEQUENCE</scope>
</reference>
<feature type="transmembrane region" description="Helical" evidence="5">
    <location>
        <begin position="208"/>
        <end position="229"/>
    </location>
</feature>
<evidence type="ECO:0000256" key="2">
    <source>
        <dbReference type="ARBA" id="ARBA00022692"/>
    </source>
</evidence>
<dbReference type="PANTHER" id="PTHR31851">
    <property type="entry name" value="FE(2+)/MN(2+) TRANSPORTER PCL1"/>
    <property type="match status" value="1"/>
</dbReference>
<dbReference type="GO" id="GO:0030026">
    <property type="term" value="P:intracellular manganese ion homeostasis"/>
    <property type="evidence" value="ECO:0007669"/>
    <property type="project" value="InterPro"/>
</dbReference>
<dbReference type="InterPro" id="IPR008217">
    <property type="entry name" value="Ccc1_fam"/>
</dbReference>
<feature type="transmembrane region" description="Helical" evidence="5">
    <location>
        <begin position="144"/>
        <end position="167"/>
    </location>
</feature>
<keyword evidence="4 5" id="KW-0472">Membrane</keyword>
<feature type="transmembrane region" description="Helical" evidence="5">
    <location>
        <begin position="12"/>
        <end position="37"/>
    </location>
</feature>
<gene>
    <name evidence="6" type="ORF">UFOPK2754_02674</name>
    <name evidence="7" type="ORF">UFOPK3139_01850</name>
    <name evidence="8" type="ORF">UFOPK3543_03157</name>
</gene>
<evidence type="ECO:0000256" key="1">
    <source>
        <dbReference type="ARBA" id="ARBA00004127"/>
    </source>
</evidence>